<protein>
    <submittedName>
        <fullName evidence="1">Uncharacterized protein</fullName>
    </submittedName>
</protein>
<dbReference type="Proteomes" id="UP000694559">
    <property type="component" value="Unplaced"/>
</dbReference>
<dbReference type="Ensembl" id="ENSNNAT00000002222.1">
    <property type="protein sequence ID" value="ENSNNAP00000002115.1"/>
    <property type="gene ID" value="ENSNNAG00000001489.1"/>
</dbReference>
<sequence>MVVIPPRRPGLRVCYICGKEFGSQSLPIMNQNAWRSGILKTTNYQNISGDHHLLNLRLFLESLLV</sequence>
<reference evidence="1" key="2">
    <citation type="submission" date="2025-09" db="UniProtKB">
        <authorList>
            <consortium name="Ensembl"/>
        </authorList>
    </citation>
    <scope>IDENTIFICATION</scope>
</reference>
<proteinExistence type="predicted"/>
<evidence type="ECO:0000313" key="1">
    <source>
        <dbReference type="Ensembl" id="ENSNNAP00000002115.1"/>
    </source>
</evidence>
<evidence type="ECO:0000313" key="2">
    <source>
        <dbReference type="Proteomes" id="UP000694559"/>
    </source>
</evidence>
<name>A0A8C6VAN2_NAJNA</name>
<dbReference type="OrthoDB" id="265955at2759"/>
<dbReference type="AlphaFoldDB" id="A0A8C6VAN2"/>
<accession>A0A8C6VAN2</accession>
<organism evidence="1 2">
    <name type="scientific">Naja naja</name>
    <name type="common">Indian cobra</name>
    <dbReference type="NCBI Taxonomy" id="35670"/>
    <lineage>
        <taxon>Eukaryota</taxon>
        <taxon>Metazoa</taxon>
        <taxon>Chordata</taxon>
        <taxon>Craniata</taxon>
        <taxon>Vertebrata</taxon>
        <taxon>Euteleostomi</taxon>
        <taxon>Lepidosauria</taxon>
        <taxon>Squamata</taxon>
        <taxon>Bifurcata</taxon>
        <taxon>Unidentata</taxon>
        <taxon>Episquamata</taxon>
        <taxon>Toxicofera</taxon>
        <taxon>Serpentes</taxon>
        <taxon>Colubroidea</taxon>
        <taxon>Elapidae</taxon>
        <taxon>Elapinae</taxon>
        <taxon>Naja</taxon>
    </lineage>
</organism>
<keyword evidence="2" id="KW-1185">Reference proteome</keyword>
<reference evidence="1" key="1">
    <citation type="submission" date="2025-08" db="UniProtKB">
        <authorList>
            <consortium name="Ensembl"/>
        </authorList>
    </citation>
    <scope>IDENTIFICATION</scope>
</reference>